<dbReference type="GO" id="GO:0004146">
    <property type="term" value="F:dihydrofolate reductase activity"/>
    <property type="evidence" value="ECO:0007669"/>
    <property type="project" value="UniProtKB-EC"/>
</dbReference>
<comment type="pathway">
    <text evidence="1">Cofactor biosynthesis; tetrahydrofolate biosynthesis; 5,6,7,8-tetrahydrofolate from 7,8-dihydrofolate: step 1/1.</text>
</comment>
<dbReference type="Proteomes" id="UP000051442">
    <property type="component" value="Unassembled WGS sequence"/>
</dbReference>
<dbReference type="GO" id="GO:0006730">
    <property type="term" value="P:one-carbon metabolic process"/>
    <property type="evidence" value="ECO:0007669"/>
    <property type="project" value="UniProtKB-KW"/>
</dbReference>
<dbReference type="RefSeq" id="WP_054735586.1">
    <property type="nucleotide sequence ID" value="NZ_AYZM01000148.1"/>
</dbReference>
<dbReference type="Pfam" id="PF00186">
    <property type="entry name" value="DHFR_1"/>
    <property type="match status" value="1"/>
</dbReference>
<feature type="domain" description="DHFR" evidence="8">
    <location>
        <begin position="1"/>
        <end position="161"/>
    </location>
</feature>
<keyword evidence="5" id="KW-0521">NADP</keyword>
<dbReference type="GO" id="GO:0046452">
    <property type="term" value="P:dihydrofolate metabolic process"/>
    <property type="evidence" value="ECO:0007669"/>
    <property type="project" value="TreeGrafter"/>
</dbReference>
<dbReference type="GO" id="GO:0046654">
    <property type="term" value="P:tetrahydrofolate biosynthetic process"/>
    <property type="evidence" value="ECO:0007669"/>
    <property type="project" value="UniProtKB-UniPathway"/>
</dbReference>
<gene>
    <name evidence="9" type="ORF">FD14_GL001902</name>
</gene>
<evidence type="ECO:0000313" key="9">
    <source>
        <dbReference type="EMBL" id="KRN18578.1"/>
    </source>
</evidence>
<dbReference type="UniPathway" id="UPA00077">
    <property type="reaction ID" value="UER00158"/>
</dbReference>
<proteinExistence type="inferred from homology"/>
<evidence type="ECO:0000256" key="2">
    <source>
        <dbReference type="ARBA" id="ARBA00009539"/>
    </source>
</evidence>
<keyword evidence="4" id="KW-0554">One-carbon metabolism</keyword>
<dbReference type="STRING" id="1423804.FD14_GL001902"/>
<dbReference type="GO" id="GO:0005829">
    <property type="term" value="C:cytosol"/>
    <property type="evidence" value="ECO:0007669"/>
    <property type="project" value="TreeGrafter"/>
</dbReference>
<evidence type="ECO:0000256" key="6">
    <source>
        <dbReference type="ARBA" id="ARBA00023002"/>
    </source>
</evidence>
<evidence type="ECO:0000256" key="4">
    <source>
        <dbReference type="ARBA" id="ARBA00022563"/>
    </source>
</evidence>
<dbReference type="PRINTS" id="PR00070">
    <property type="entry name" value="DHFR"/>
</dbReference>
<dbReference type="SUPFAM" id="SSF53597">
    <property type="entry name" value="Dihydrofolate reductase-like"/>
    <property type="match status" value="1"/>
</dbReference>
<dbReference type="GO" id="GO:0050661">
    <property type="term" value="F:NADP binding"/>
    <property type="evidence" value="ECO:0007669"/>
    <property type="project" value="InterPro"/>
</dbReference>
<dbReference type="InterPro" id="IPR017925">
    <property type="entry name" value="DHFR_CS"/>
</dbReference>
<organism evidence="9 10">
    <name type="scientific">Secundilactobacillus similis DSM 23365 = JCM 2765</name>
    <dbReference type="NCBI Taxonomy" id="1423804"/>
    <lineage>
        <taxon>Bacteria</taxon>
        <taxon>Bacillati</taxon>
        <taxon>Bacillota</taxon>
        <taxon>Bacilli</taxon>
        <taxon>Lactobacillales</taxon>
        <taxon>Lactobacillaceae</taxon>
        <taxon>Secundilactobacillus</taxon>
    </lineage>
</organism>
<dbReference type="InterPro" id="IPR012259">
    <property type="entry name" value="DHFR"/>
</dbReference>
<dbReference type="InterPro" id="IPR001796">
    <property type="entry name" value="DHFR_dom"/>
</dbReference>
<comment type="caution">
    <text evidence="9">The sequence shown here is derived from an EMBL/GenBank/DDBJ whole genome shotgun (WGS) entry which is preliminary data.</text>
</comment>
<protein>
    <recommendedName>
        <fullName evidence="3">dihydrofolate reductase</fullName>
        <ecNumber evidence="3">1.5.1.3</ecNumber>
    </recommendedName>
</protein>
<dbReference type="PANTHER" id="PTHR48069:SF3">
    <property type="entry name" value="DIHYDROFOLATE REDUCTASE"/>
    <property type="match status" value="1"/>
</dbReference>
<dbReference type="EC" id="1.5.1.3" evidence="3"/>
<dbReference type="Gene3D" id="3.40.430.10">
    <property type="entry name" value="Dihydrofolate Reductase, subunit A"/>
    <property type="match status" value="1"/>
</dbReference>
<dbReference type="PATRIC" id="fig|1423804.4.peg.2062"/>
<dbReference type="InterPro" id="IPR024072">
    <property type="entry name" value="DHFR-like_dom_sf"/>
</dbReference>
<dbReference type="CDD" id="cd00209">
    <property type="entry name" value="DHFR"/>
    <property type="match status" value="1"/>
</dbReference>
<evidence type="ECO:0000259" key="8">
    <source>
        <dbReference type="PROSITE" id="PS51330"/>
    </source>
</evidence>
<evidence type="ECO:0000256" key="7">
    <source>
        <dbReference type="RuleBase" id="RU004474"/>
    </source>
</evidence>
<dbReference type="AlphaFoldDB" id="A0A0R2EQK6"/>
<sequence length="162" mass="18604">MIFVWAEDQQHGIGYQGTLPWHLPADLAFFKKTTTGHTLVSGSRTFASYKKPLPNRKHVVLTNDCETPYPDGVVVLHHVDEVLAYEREHPDETLMISGGAQVFASLLPYVKTLIRTRVAHTFKVDTVMPTIDYTQFELVDSQVRAADDRNPYELTFERWERK</sequence>
<dbReference type="EMBL" id="AYZM01000148">
    <property type="protein sequence ID" value="KRN18578.1"/>
    <property type="molecule type" value="Genomic_DNA"/>
</dbReference>
<dbReference type="GO" id="GO:0046655">
    <property type="term" value="P:folic acid metabolic process"/>
    <property type="evidence" value="ECO:0007669"/>
    <property type="project" value="TreeGrafter"/>
</dbReference>
<reference evidence="9 10" key="1">
    <citation type="journal article" date="2015" name="Genome Announc.">
        <title>Expanding the biotechnology potential of lactobacilli through comparative genomics of 213 strains and associated genera.</title>
        <authorList>
            <person name="Sun Z."/>
            <person name="Harris H.M."/>
            <person name="McCann A."/>
            <person name="Guo C."/>
            <person name="Argimon S."/>
            <person name="Zhang W."/>
            <person name="Yang X."/>
            <person name="Jeffery I.B."/>
            <person name="Cooney J.C."/>
            <person name="Kagawa T.F."/>
            <person name="Liu W."/>
            <person name="Song Y."/>
            <person name="Salvetti E."/>
            <person name="Wrobel A."/>
            <person name="Rasinkangas P."/>
            <person name="Parkhill J."/>
            <person name="Rea M.C."/>
            <person name="O'Sullivan O."/>
            <person name="Ritari J."/>
            <person name="Douillard F.P."/>
            <person name="Paul Ross R."/>
            <person name="Yang R."/>
            <person name="Briner A.E."/>
            <person name="Felis G.E."/>
            <person name="de Vos W.M."/>
            <person name="Barrangou R."/>
            <person name="Klaenhammer T.R."/>
            <person name="Caufield P.W."/>
            <person name="Cui Y."/>
            <person name="Zhang H."/>
            <person name="O'Toole P.W."/>
        </authorList>
    </citation>
    <scope>NUCLEOTIDE SEQUENCE [LARGE SCALE GENOMIC DNA]</scope>
    <source>
        <strain evidence="9 10">DSM 23365</strain>
    </source>
</reference>
<evidence type="ECO:0000313" key="10">
    <source>
        <dbReference type="Proteomes" id="UP000051442"/>
    </source>
</evidence>
<name>A0A0R2EQK6_9LACO</name>
<comment type="similarity">
    <text evidence="2 7">Belongs to the dihydrofolate reductase family.</text>
</comment>
<dbReference type="OrthoDB" id="9804315at2"/>
<dbReference type="PROSITE" id="PS51330">
    <property type="entry name" value="DHFR_2"/>
    <property type="match status" value="1"/>
</dbReference>
<dbReference type="PROSITE" id="PS00075">
    <property type="entry name" value="DHFR_1"/>
    <property type="match status" value="1"/>
</dbReference>
<evidence type="ECO:0000256" key="5">
    <source>
        <dbReference type="ARBA" id="ARBA00022857"/>
    </source>
</evidence>
<dbReference type="PANTHER" id="PTHR48069">
    <property type="entry name" value="DIHYDROFOLATE REDUCTASE"/>
    <property type="match status" value="1"/>
</dbReference>
<keyword evidence="10" id="KW-1185">Reference proteome</keyword>
<evidence type="ECO:0000256" key="1">
    <source>
        <dbReference type="ARBA" id="ARBA00004903"/>
    </source>
</evidence>
<evidence type="ECO:0000256" key="3">
    <source>
        <dbReference type="ARBA" id="ARBA00012856"/>
    </source>
</evidence>
<keyword evidence="6" id="KW-0560">Oxidoreductase</keyword>
<accession>A0A0R2EQK6</accession>